<keyword evidence="1" id="KW-0812">Transmembrane</keyword>
<dbReference type="EMBL" id="CAJHIT010000003">
    <property type="protein sequence ID" value="CAD6500260.1"/>
    <property type="molecule type" value="Genomic_DNA"/>
</dbReference>
<evidence type="ECO:0000313" key="3">
    <source>
        <dbReference type="EMBL" id="CAD6500260.1"/>
    </source>
</evidence>
<dbReference type="PANTHER" id="PTHR43272">
    <property type="entry name" value="LONG-CHAIN-FATTY-ACID--COA LIGASE"/>
    <property type="match status" value="1"/>
</dbReference>
<keyword evidence="1" id="KW-0472">Membrane</keyword>
<dbReference type="AlphaFoldDB" id="A0A9W4CWT5"/>
<gene>
    <name evidence="3" type="ORF">BGTH12_LOCUS1618</name>
</gene>
<dbReference type="Pfam" id="PF00501">
    <property type="entry name" value="AMP-binding"/>
    <property type="match status" value="1"/>
</dbReference>
<dbReference type="PANTHER" id="PTHR43272:SF11">
    <property type="entry name" value="AMP-DEPENDENT SYNTHETASE_LIGASE DOMAIN-CONTAINING PROTEIN"/>
    <property type="match status" value="1"/>
</dbReference>
<organism evidence="3 4">
    <name type="scientific">Blumeria graminis f. sp. triticale</name>
    <dbReference type="NCBI Taxonomy" id="1689686"/>
    <lineage>
        <taxon>Eukaryota</taxon>
        <taxon>Fungi</taxon>
        <taxon>Dikarya</taxon>
        <taxon>Ascomycota</taxon>
        <taxon>Pezizomycotina</taxon>
        <taxon>Leotiomycetes</taxon>
        <taxon>Erysiphales</taxon>
        <taxon>Erysiphaceae</taxon>
        <taxon>Blumeria</taxon>
    </lineage>
</organism>
<protein>
    <submittedName>
        <fullName evidence="3">BgTH12-07440</fullName>
    </submittedName>
</protein>
<reference evidence="3" key="1">
    <citation type="submission" date="2020-10" db="EMBL/GenBank/DDBJ databases">
        <authorList>
            <person name="Muller C M."/>
        </authorList>
    </citation>
    <scope>NUCLEOTIDE SEQUENCE</scope>
    <source>
        <strain evidence="3">THUN-12</strain>
    </source>
</reference>
<feature type="transmembrane region" description="Helical" evidence="1">
    <location>
        <begin position="20"/>
        <end position="39"/>
    </location>
</feature>
<dbReference type="GO" id="GO:0005783">
    <property type="term" value="C:endoplasmic reticulum"/>
    <property type="evidence" value="ECO:0007669"/>
    <property type="project" value="TreeGrafter"/>
</dbReference>
<evidence type="ECO:0000259" key="2">
    <source>
        <dbReference type="Pfam" id="PF00501"/>
    </source>
</evidence>
<evidence type="ECO:0000256" key="1">
    <source>
        <dbReference type="SAM" id="Phobius"/>
    </source>
</evidence>
<dbReference type="GO" id="GO:0016020">
    <property type="term" value="C:membrane"/>
    <property type="evidence" value="ECO:0007669"/>
    <property type="project" value="TreeGrafter"/>
</dbReference>
<sequence>MDNLLLKLDQYVVSIISRWDFLSTVLFAGSIFSFFYLIINHRDPDAHPFLLARQSHPSQVRQEGESAVFRNLSAPHGGPLNSGLNIKVSGVSKWAKGKDGDLRDVWRKVVSGAQDRQGSDTGISGKFYTILGSDKITEHDRADITRAINLIGKYMRQEGGARVAIYLPNSIEFLAALFACSFYHLTAVLLTYDQSCDDIISQLKKSNADTLVVAAGSFPFDSVHENCPTLKNIIWVVDEGNKHMDWNDIPSGSGSSVNVSTWQEIIQDQEPSAGNDLPVADTSSQLKNVVVFDSGELVEYTNANIVAGISGQLAIPTNQRFTTSDLFLPIDCLSSIYPLILTLSALYSNSSVALTSVASHSPSLTLATRGISPTIIVASSETMLKFHSEVKEILSSKLYSFVHWLETCCLLKYGVMPMTSFLSKLFDRLRPAIGATPGKLRLIYISTLAGIDKPISSLILSDLRIFTRARIIYALTSSKVAGAVSQTGIYDYRFTDDPEKSHFGPPVTSLELFFQDSDNHKTSNTLSCGEIAVAGPAVVGGKSKLGVQGMMNEDLTLSLIT</sequence>
<dbReference type="InterPro" id="IPR000873">
    <property type="entry name" value="AMP-dep_synth/lig_dom"/>
</dbReference>
<comment type="caution">
    <text evidence="3">The sequence shown here is derived from an EMBL/GenBank/DDBJ whole genome shotgun (WGS) entry which is preliminary data.</text>
</comment>
<dbReference type="GO" id="GO:0004467">
    <property type="term" value="F:long-chain fatty acid-CoA ligase activity"/>
    <property type="evidence" value="ECO:0007669"/>
    <property type="project" value="TreeGrafter"/>
</dbReference>
<evidence type="ECO:0000313" key="4">
    <source>
        <dbReference type="Proteomes" id="UP000683417"/>
    </source>
</evidence>
<proteinExistence type="predicted"/>
<dbReference type="Proteomes" id="UP000683417">
    <property type="component" value="Unassembled WGS sequence"/>
</dbReference>
<feature type="transmembrane region" description="Helical" evidence="1">
    <location>
        <begin position="163"/>
        <end position="185"/>
    </location>
</feature>
<accession>A0A9W4CWT5</accession>
<name>A0A9W4CWT5_BLUGR</name>
<keyword evidence="1" id="KW-1133">Transmembrane helix</keyword>
<feature type="domain" description="AMP-dependent synthetase/ligase" evidence="2">
    <location>
        <begin position="147"/>
        <end position="238"/>
    </location>
</feature>